<accession>A0ABV1GEP9</accession>
<name>A0ABV1GEP9_9FIRM</name>
<keyword evidence="1" id="KW-0472">Membrane</keyword>
<feature type="transmembrane region" description="Helical" evidence="1">
    <location>
        <begin position="263"/>
        <end position="284"/>
    </location>
</feature>
<keyword evidence="1" id="KW-1133">Transmembrane helix</keyword>
<feature type="transmembrane region" description="Helical" evidence="1">
    <location>
        <begin position="197"/>
        <end position="215"/>
    </location>
</feature>
<proteinExistence type="predicted"/>
<gene>
    <name evidence="2" type="ORF">WMO24_07685</name>
</gene>
<evidence type="ECO:0000313" key="3">
    <source>
        <dbReference type="Proteomes" id="UP001477672"/>
    </source>
</evidence>
<dbReference type="EMBL" id="JBBMFA010000085">
    <property type="protein sequence ID" value="MEQ2520308.1"/>
    <property type="molecule type" value="Genomic_DNA"/>
</dbReference>
<dbReference type="Proteomes" id="UP001477672">
    <property type="component" value="Unassembled WGS sequence"/>
</dbReference>
<protein>
    <submittedName>
        <fullName evidence="2">TraX family protein</fullName>
    </submittedName>
</protein>
<organism evidence="2 3">
    <name type="scientific">Ruthenibacterium intestinale</name>
    <dbReference type="NCBI Taxonomy" id="3133163"/>
    <lineage>
        <taxon>Bacteria</taxon>
        <taxon>Bacillati</taxon>
        <taxon>Bacillota</taxon>
        <taxon>Clostridia</taxon>
        <taxon>Eubacteriales</taxon>
        <taxon>Oscillospiraceae</taxon>
        <taxon>Ruthenibacterium</taxon>
    </lineage>
</organism>
<feature type="transmembrane region" description="Helical" evidence="1">
    <location>
        <begin position="132"/>
        <end position="151"/>
    </location>
</feature>
<dbReference type="Pfam" id="PF05857">
    <property type="entry name" value="TraX"/>
    <property type="match status" value="1"/>
</dbReference>
<comment type="caution">
    <text evidence="2">The sequence shown here is derived from an EMBL/GenBank/DDBJ whole genome shotgun (WGS) entry which is preliminary data.</text>
</comment>
<dbReference type="InterPro" id="IPR008875">
    <property type="entry name" value="TraX"/>
</dbReference>
<reference evidence="2 3" key="1">
    <citation type="submission" date="2024-03" db="EMBL/GenBank/DDBJ databases">
        <title>Human intestinal bacterial collection.</title>
        <authorList>
            <person name="Pauvert C."/>
            <person name="Hitch T.C.A."/>
            <person name="Clavel T."/>
        </authorList>
    </citation>
    <scope>NUCLEOTIDE SEQUENCE [LARGE SCALE GENOMIC DNA]</scope>
    <source>
        <strain evidence="2 3">CLA-JM-H11</strain>
    </source>
</reference>
<feature type="transmembrane region" description="Helical" evidence="1">
    <location>
        <begin position="235"/>
        <end position="251"/>
    </location>
</feature>
<dbReference type="RefSeq" id="WP_349215795.1">
    <property type="nucleotide sequence ID" value="NZ_JBBMFA010000085.1"/>
</dbReference>
<keyword evidence="3" id="KW-1185">Reference proteome</keyword>
<evidence type="ECO:0000313" key="2">
    <source>
        <dbReference type="EMBL" id="MEQ2520308.1"/>
    </source>
</evidence>
<feature type="transmembrane region" description="Helical" evidence="1">
    <location>
        <begin position="102"/>
        <end position="120"/>
    </location>
</feature>
<keyword evidence="1" id="KW-0812">Transmembrane</keyword>
<sequence length="285" mass="31967">MENQRIRTAPLSLTGTGLKTLALAAMVLDHIHYFFSFTGQIPDWFSMAGRLAAPLFVFCLAEGFAHTHSRKTYFLRIWLIAAVMGGLLFFMMYGGFLVRPDGFYPANAALSEFVLLMVIWQGVDWLRQKRIVLGAAAVIFPFVWPVAAGLLSNAVPGAGTVIGLACYTVLPILNMSPDVSLPYVLMGIWLYLWRTRRAVQVAGFAALDLLFFFALPLRDLLGQPGFSLAQMFTQYYEWFGAFAGLLMLCYNGRRGAGHKGLFYVFYPAHIYLLYALSWAVLVWLR</sequence>
<feature type="transmembrane region" description="Helical" evidence="1">
    <location>
        <begin position="77"/>
        <end position="96"/>
    </location>
</feature>
<feature type="transmembrane region" description="Helical" evidence="1">
    <location>
        <begin position="47"/>
        <end position="65"/>
    </location>
</feature>
<evidence type="ECO:0000256" key="1">
    <source>
        <dbReference type="SAM" id="Phobius"/>
    </source>
</evidence>